<dbReference type="AlphaFoldDB" id="A0A1H7SMM7"/>
<gene>
    <name evidence="2" type="ORF">SAMN04488691_107129</name>
</gene>
<evidence type="ECO:0000313" key="2">
    <source>
        <dbReference type="EMBL" id="SEL73376.1"/>
    </source>
</evidence>
<feature type="transmembrane region" description="Helical" evidence="1">
    <location>
        <begin position="52"/>
        <end position="68"/>
    </location>
</feature>
<dbReference type="Proteomes" id="UP000183894">
    <property type="component" value="Unassembled WGS sequence"/>
</dbReference>
<name>A0A1H7SMM7_HALLR</name>
<dbReference type="EMBL" id="FOAD01000007">
    <property type="protein sequence ID" value="SEL73376.1"/>
    <property type="molecule type" value="Genomic_DNA"/>
</dbReference>
<evidence type="ECO:0000256" key="1">
    <source>
        <dbReference type="SAM" id="Phobius"/>
    </source>
</evidence>
<accession>A0A1H7SMM7</accession>
<keyword evidence="1" id="KW-0812">Transmembrane</keyword>
<dbReference type="OrthoDB" id="293352at2157"/>
<proteinExistence type="predicted"/>
<keyword evidence="1" id="KW-1133">Transmembrane helix</keyword>
<protein>
    <submittedName>
        <fullName evidence="2">Uncharacterized protein</fullName>
    </submittedName>
</protein>
<evidence type="ECO:0000313" key="3">
    <source>
        <dbReference type="Proteomes" id="UP000183894"/>
    </source>
</evidence>
<sequence>MKRQHLVAAALAVTGFGAVAFGIYQDALHVAPMYDGTIETGWGGSLNHEERLLARLGALGAVGGIAALRWRQLAIVPAVTGAIVLFYSLRAIVQWTNRPGLYTEVPTHDGGVTRFVLGAEPFFLIAGGALLVGAAVLRWRSNSNSDDSSNVTVDKSAST</sequence>
<keyword evidence="1" id="KW-0472">Membrane</keyword>
<reference evidence="2 3" key="1">
    <citation type="submission" date="2016-10" db="EMBL/GenBank/DDBJ databases">
        <authorList>
            <person name="de Groot N.N."/>
        </authorList>
    </citation>
    <scope>NUCLEOTIDE SEQUENCE [LARGE SCALE GENOMIC DNA]</scope>
    <source>
        <strain evidence="2 3">CDM_5</strain>
    </source>
</reference>
<organism evidence="2 3">
    <name type="scientific">Haloferax larsenii</name>
    <dbReference type="NCBI Taxonomy" id="302484"/>
    <lineage>
        <taxon>Archaea</taxon>
        <taxon>Methanobacteriati</taxon>
        <taxon>Methanobacteriota</taxon>
        <taxon>Stenosarchaea group</taxon>
        <taxon>Halobacteria</taxon>
        <taxon>Halobacteriales</taxon>
        <taxon>Haloferacaceae</taxon>
        <taxon>Haloferax</taxon>
    </lineage>
</organism>
<feature type="transmembrane region" description="Helical" evidence="1">
    <location>
        <begin position="115"/>
        <end position="137"/>
    </location>
</feature>
<dbReference type="RefSeq" id="WP_074795439.1">
    <property type="nucleotide sequence ID" value="NZ_FOAD01000007.1"/>
</dbReference>
<feature type="transmembrane region" description="Helical" evidence="1">
    <location>
        <begin position="75"/>
        <end position="95"/>
    </location>
</feature>